<proteinExistence type="inferred from homology"/>
<evidence type="ECO:0000256" key="13">
    <source>
        <dbReference type="ARBA" id="ARBA00045533"/>
    </source>
</evidence>
<comment type="function">
    <text evidence="13">Catalytic component of the signal peptidase complex (SPC) which catalyzes the cleavage of N-terminal signal sequences from nascent proteins as they are translocated into the lumen of the endoplasmic reticulum. Specifically cleaves N-terminal signal peptides that contain a hydrophobic alpha-helix (h-region) shorter than 18-20 amino acids.</text>
</comment>
<evidence type="ECO:0000256" key="5">
    <source>
        <dbReference type="ARBA" id="ARBA00019685"/>
    </source>
</evidence>
<dbReference type="NCBIfam" id="TIGR02228">
    <property type="entry name" value="sigpep_I_arch"/>
    <property type="match status" value="1"/>
</dbReference>
<evidence type="ECO:0000256" key="10">
    <source>
        <dbReference type="ARBA" id="ARBA00022824"/>
    </source>
</evidence>
<dbReference type="InterPro" id="IPR019758">
    <property type="entry name" value="Pept_S26A_signal_pept_1_CS"/>
</dbReference>
<evidence type="ECO:0000259" key="15">
    <source>
        <dbReference type="Pfam" id="PF00717"/>
    </source>
</evidence>
<keyword evidence="7" id="KW-0645">Protease</keyword>
<protein>
    <recommendedName>
        <fullName evidence="5">Signal peptidase complex catalytic subunit SEC11</fullName>
        <ecNumber evidence="4">3.4.21.89</ecNumber>
    </recommendedName>
    <alternativeName>
        <fullName evidence="6">Signal peptidase complex catalytic subunit sec11</fullName>
    </alternativeName>
</protein>
<dbReference type="GO" id="GO:0006465">
    <property type="term" value="P:signal peptide processing"/>
    <property type="evidence" value="ECO:0007669"/>
    <property type="project" value="InterPro"/>
</dbReference>
<gene>
    <name evidence="16" type="ORF">PVSEL_0502230</name>
</gene>
<dbReference type="PANTHER" id="PTHR10806:SF6">
    <property type="entry name" value="SIGNAL PEPTIDASE COMPLEX CATALYTIC SUBUNIT SEC11"/>
    <property type="match status" value="1"/>
</dbReference>
<dbReference type="PROSITE" id="PS00761">
    <property type="entry name" value="SPASE_I_3"/>
    <property type="match status" value="1"/>
</dbReference>
<evidence type="ECO:0000256" key="9">
    <source>
        <dbReference type="ARBA" id="ARBA00022801"/>
    </source>
</evidence>
<accession>A0A6V7SJH4</accession>
<evidence type="ECO:0000256" key="7">
    <source>
        <dbReference type="ARBA" id="ARBA00022670"/>
    </source>
</evidence>
<dbReference type="InterPro" id="IPR036286">
    <property type="entry name" value="LexA/Signal_pep-like_sf"/>
</dbReference>
<dbReference type="EC" id="3.4.21.89" evidence="4"/>
<dbReference type="EMBL" id="LR865426">
    <property type="protein sequence ID" value="CAD2099170.1"/>
    <property type="molecule type" value="Genomic_DNA"/>
</dbReference>
<comment type="subcellular location">
    <subcellularLocation>
        <location evidence="2">Endoplasmic reticulum membrane</location>
        <topology evidence="2">Single-pass type II membrane protein</topology>
    </subcellularLocation>
</comment>
<keyword evidence="12 14" id="KW-0472">Membrane</keyword>
<comment type="catalytic activity">
    <reaction evidence="1">
        <text>Cleavage of hydrophobic, N-terminal signal or leader sequences from secreted and periplasmic proteins.</text>
        <dbReference type="EC" id="3.4.21.89"/>
    </reaction>
</comment>
<evidence type="ECO:0000256" key="14">
    <source>
        <dbReference type="SAM" id="Phobius"/>
    </source>
</evidence>
<evidence type="ECO:0000256" key="12">
    <source>
        <dbReference type="ARBA" id="ARBA00023136"/>
    </source>
</evidence>
<evidence type="ECO:0000313" key="16">
    <source>
        <dbReference type="EMBL" id="CAD2099170.1"/>
    </source>
</evidence>
<reference evidence="16 17" key="1">
    <citation type="submission" date="2020-08" db="EMBL/GenBank/DDBJ databases">
        <authorList>
            <person name="Ramaprasad A."/>
        </authorList>
    </citation>
    <scope>NUCLEOTIDE SEQUENCE [LARGE SCALE GENOMIC DNA]</scope>
</reference>
<dbReference type="PANTHER" id="PTHR10806">
    <property type="entry name" value="SIGNAL PEPTIDASE COMPLEX CATALYTIC SUBUNIT SEC11"/>
    <property type="match status" value="1"/>
</dbReference>
<name>A0A6V7SJH4_PLAVN</name>
<dbReference type="CDD" id="cd06530">
    <property type="entry name" value="S26_SPase_I"/>
    <property type="match status" value="1"/>
</dbReference>
<evidence type="ECO:0000256" key="8">
    <source>
        <dbReference type="ARBA" id="ARBA00022692"/>
    </source>
</evidence>
<feature type="domain" description="Peptidase S24/S26A/S26B/S26C" evidence="15">
    <location>
        <begin position="55"/>
        <end position="130"/>
    </location>
</feature>
<dbReference type="InterPro" id="IPR001733">
    <property type="entry name" value="Peptidase_S26B"/>
</dbReference>
<dbReference type="InterPro" id="IPR015927">
    <property type="entry name" value="Peptidase_S24_S26A/B/C"/>
</dbReference>
<dbReference type="PRINTS" id="PR00728">
    <property type="entry name" value="SIGNALPTASE"/>
</dbReference>
<evidence type="ECO:0000256" key="4">
    <source>
        <dbReference type="ARBA" id="ARBA00013208"/>
    </source>
</evidence>
<dbReference type="Proteomes" id="UP000515697">
    <property type="component" value="Chromosome PVSEL_05"/>
</dbReference>
<evidence type="ECO:0000256" key="6">
    <source>
        <dbReference type="ARBA" id="ARBA00021755"/>
    </source>
</evidence>
<keyword evidence="11 14" id="KW-1133">Transmembrane helix</keyword>
<dbReference type="VEuPathDB" id="PlasmoDB:PVLDE_1305340"/>
<dbReference type="GO" id="GO:0004252">
    <property type="term" value="F:serine-type endopeptidase activity"/>
    <property type="evidence" value="ECO:0007669"/>
    <property type="project" value="InterPro"/>
</dbReference>
<dbReference type="GO" id="GO:0005787">
    <property type="term" value="C:signal peptidase complex"/>
    <property type="evidence" value="ECO:0007669"/>
    <property type="project" value="TreeGrafter"/>
</dbReference>
<keyword evidence="8 14" id="KW-0812">Transmembrane</keyword>
<evidence type="ECO:0000256" key="3">
    <source>
        <dbReference type="ARBA" id="ARBA00011035"/>
    </source>
</evidence>
<evidence type="ECO:0000256" key="11">
    <source>
        <dbReference type="ARBA" id="ARBA00022989"/>
    </source>
</evidence>
<dbReference type="VEuPathDB" id="PlasmoDB:PVBDA_1305100"/>
<dbReference type="VEuPathDB" id="PlasmoDB:PVPCR_0502220"/>
<dbReference type="VEuPathDB" id="PlasmoDB:PVSEL_0502230"/>
<keyword evidence="10" id="KW-0256">Endoplasmic reticulum</keyword>
<dbReference type="AlphaFoldDB" id="A0A6V7SJH4"/>
<evidence type="ECO:0000256" key="2">
    <source>
        <dbReference type="ARBA" id="ARBA00004648"/>
    </source>
</evidence>
<dbReference type="VEuPathDB" id="PlasmoDB:PVVCY_1304890"/>
<dbReference type="Pfam" id="PF00717">
    <property type="entry name" value="Peptidase_S24"/>
    <property type="match status" value="1"/>
</dbReference>
<keyword evidence="9" id="KW-0378">Hydrolase</keyword>
<dbReference type="GO" id="GO:0009003">
    <property type="term" value="F:signal peptidase activity"/>
    <property type="evidence" value="ECO:0007669"/>
    <property type="project" value="UniProtKB-EC"/>
</dbReference>
<evidence type="ECO:0000313" key="17">
    <source>
        <dbReference type="Proteomes" id="UP000515697"/>
    </source>
</evidence>
<dbReference type="SUPFAM" id="SSF51306">
    <property type="entry name" value="LexA/Signal peptidase"/>
    <property type="match status" value="1"/>
</dbReference>
<comment type="similarity">
    <text evidence="3">Belongs to the peptidase S26B family.</text>
</comment>
<sequence>MDFIKEQYNSAILDLKKTFRSPRDGITHVLGVICLLLNAFMIWKLLVAATGCESPIVVVLSGSMEPGYYRGDTLALYNPAVIHAGDVVVYQIHGRDIPIVHRILNIHRTHDNQYHLLSKGDNNNIDDRGLYDTHQYWLENQHVLGLSVGYAPYIGMLTIWVNEYPTVKWGIVSHFNANLEVIPYPIYMLVYSKGKNVS</sequence>
<dbReference type="InterPro" id="IPR019533">
    <property type="entry name" value="Peptidase_S26"/>
</dbReference>
<organism evidence="16 17">
    <name type="scientific">Plasmodium vinckei</name>
    <dbReference type="NCBI Taxonomy" id="5860"/>
    <lineage>
        <taxon>Eukaryota</taxon>
        <taxon>Sar</taxon>
        <taxon>Alveolata</taxon>
        <taxon>Apicomplexa</taxon>
        <taxon>Aconoidasida</taxon>
        <taxon>Haemosporida</taxon>
        <taxon>Plasmodiidae</taxon>
        <taxon>Plasmodium</taxon>
        <taxon>Plasmodium (Vinckeia)</taxon>
    </lineage>
</organism>
<evidence type="ECO:0000256" key="1">
    <source>
        <dbReference type="ARBA" id="ARBA00000677"/>
    </source>
</evidence>
<feature type="transmembrane region" description="Helical" evidence="14">
    <location>
        <begin position="25"/>
        <end position="46"/>
    </location>
</feature>